<proteinExistence type="predicted"/>
<organism evidence="1 2">
    <name type="scientific">Flavobacterium cerinum</name>
    <dbReference type="NCBI Taxonomy" id="2502784"/>
    <lineage>
        <taxon>Bacteria</taxon>
        <taxon>Pseudomonadati</taxon>
        <taxon>Bacteroidota</taxon>
        <taxon>Flavobacteriia</taxon>
        <taxon>Flavobacteriales</taxon>
        <taxon>Flavobacteriaceae</taxon>
        <taxon>Flavobacterium</taxon>
    </lineage>
</organism>
<reference evidence="1" key="1">
    <citation type="submission" date="2022-07" db="EMBL/GenBank/DDBJ databases">
        <title>Isolation, identification, and degradation of a PFOSA degrading strain from sewage treatment plant.</title>
        <authorList>
            <person name="Zhang L."/>
            <person name="Huo Y."/>
        </authorList>
    </citation>
    <scope>NUCLEOTIDE SEQUENCE</scope>
    <source>
        <strain evidence="1">C1</strain>
    </source>
</reference>
<keyword evidence="2" id="KW-1185">Reference proteome</keyword>
<evidence type="ECO:0000313" key="1">
    <source>
        <dbReference type="EMBL" id="UUC44025.1"/>
    </source>
</evidence>
<dbReference type="EMBL" id="CP101751">
    <property type="protein sequence ID" value="UUC44025.1"/>
    <property type="molecule type" value="Genomic_DNA"/>
</dbReference>
<sequence length="192" mass="22753">MCIYYLCRMNGKVYNKTNFFKHTFCIFKEVGADEVSGINFHYNSKSGSAYHFTEEGVYRTSDHWGRAANCRWRLLPLKEGKTNNTVAKTGYAKWTDFYPNNETDHLFYIEWNPETNTVNFQHKSNPEYDNKAILRNAAETTKRMQQLKKLFEEDSWAKYLEYDDFEAMRKIVITDLITTNKTIQQIKQQFLG</sequence>
<evidence type="ECO:0000313" key="2">
    <source>
        <dbReference type="Proteomes" id="UP001059844"/>
    </source>
</evidence>
<dbReference type="RefSeq" id="WP_256549694.1">
    <property type="nucleotide sequence ID" value="NZ_CP101751.1"/>
</dbReference>
<protein>
    <submittedName>
        <fullName evidence="1">Uncharacterized protein</fullName>
    </submittedName>
</protein>
<gene>
    <name evidence="1" type="ORF">NOX80_10315</name>
</gene>
<accession>A0ABY5IMF8</accession>
<dbReference type="Proteomes" id="UP001059844">
    <property type="component" value="Chromosome"/>
</dbReference>
<name>A0ABY5IMF8_9FLAO</name>